<organism evidence="8 9">
    <name type="scientific">Williamsia limnetica</name>
    <dbReference type="NCBI Taxonomy" id="882452"/>
    <lineage>
        <taxon>Bacteria</taxon>
        <taxon>Bacillati</taxon>
        <taxon>Actinomycetota</taxon>
        <taxon>Actinomycetes</taxon>
        <taxon>Mycobacteriales</taxon>
        <taxon>Nocardiaceae</taxon>
        <taxon>Williamsia</taxon>
    </lineage>
</organism>
<comment type="cofactor">
    <cofactor evidence="1">
        <name>FAD</name>
        <dbReference type="ChEBI" id="CHEBI:57692"/>
    </cofactor>
</comment>
<dbReference type="InterPro" id="IPR036250">
    <property type="entry name" value="AcylCo_DH-like_C"/>
</dbReference>
<dbReference type="AlphaFoldDB" id="A0A318RK68"/>
<reference evidence="8 9" key="1">
    <citation type="submission" date="2018-06" db="EMBL/GenBank/DDBJ databases">
        <title>Genomic Encyclopedia of Type Strains, Phase IV (KMG-IV): sequencing the most valuable type-strain genomes for metagenomic binning, comparative biology and taxonomic classification.</title>
        <authorList>
            <person name="Goeker M."/>
        </authorList>
    </citation>
    <scope>NUCLEOTIDE SEQUENCE [LARGE SCALE GENOMIC DNA]</scope>
    <source>
        <strain evidence="8 9">DSM 45521</strain>
    </source>
</reference>
<comment type="similarity">
    <text evidence="2">Belongs to the acyl-CoA dehydrogenase family.</text>
</comment>
<dbReference type="Pfam" id="PF02771">
    <property type="entry name" value="Acyl-CoA_dh_N"/>
    <property type="match status" value="1"/>
</dbReference>
<comment type="caution">
    <text evidence="8">The sequence shown here is derived from an EMBL/GenBank/DDBJ whole genome shotgun (WGS) entry which is preliminary data.</text>
</comment>
<evidence type="ECO:0000259" key="6">
    <source>
        <dbReference type="Pfam" id="PF00441"/>
    </source>
</evidence>
<dbReference type="InterPro" id="IPR009075">
    <property type="entry name" value="AcylCo_DH/oxidase_C"/>
</dbReference>
<dbReference type="GO" id="GO:0003995">
    <property type="term" value="F:acyl-CoA dehydrogenase activity"/>
    <property type="evidence" value="ECO:0007669"/>
    <property type="project" value="TreeGrafter"/>
</dbReference>
<evidence type="ECO:0000256" key="4">
    <source>
        <dbReference type="ARBA" id="ARBA00022827"/>
    </source>
</evidence>
<dbReference type="InterPro" id="IPR037069">
    <property type="entry name" value="AcylCoA_DH/ox_N_sf"/>
</dbReference>
<dbReference type="Proteomes" id="UP000247591">
    <property type="component" value="Unassembled WGS sequence"/>
</dbReference>
<accession>A0A318RK68</accession>
<evidence type="ECO:0000256" key="3">
    <source>
        <dbReference type="ARBA" id="ARBA00022630"/>
    </source>
</evidence>
<evidence type="ECO:0000313" key="8">
    <source>
        <dbReference type="EMBL" id="PYE14325.1"/>
    </source>
</evidence>
<dbReference type="SUPFAM" id="SSF56645">
    <property type="entry name" value="Acyl-CoA dehydrogenase NM domain-like"/>
    <property type="match status" value="1"/>
</dbReference>
<evidence type="ECO:0000256" key="1">
    <source>
        <dbReference type="ARBA" id="ARBA00001974"/>
    </source>
</evidence>
<dbReference type="EMBL" id="QJSP01000013">
    <property type="protein sequence ID" value="PYE14325.1"/>
    <property type="molecule type" value="Genomic_DNA"/>
</dbReference>
<dbReference type="RefSeq" id="WP_110471489.1">
    <property type="nucleotide sequence ID" value="NZ_QJSP01000013.1"/>
</dbReference>
<evidence type="ECO:0000256" key="5">
    <source>
        <dbReference type="ARBA" id="ARBA00023002"/>
    </source>
</evidence>
<dbReference type="OrthoDB" id="2450120at2"/>
<gene>
    <name evidence="8" type="ORF">DFR67_113119</name>
</gene>
<evidence type="ECO:0000256" key="2">
    <source>
        <dbReference type="ARBA" id="ARBA00009347"/>
    </source>
</evidence>
<keyword evidence="9" id="KW-1185">Reference proteome</keyword>
<dbReference type="Gene3D" id="1.10.540.10">
    <property type="entry name" value="Acyl-CoA dehydrogenase/oxidase, N-terminal domain"/>
    <property type="match status" value="1"/>
</dbReference>
<dbReference type="Gene3D" id="1.20.140.10">
    <property type="entry name" value="Butyryl-CoA Dehydrogenase, subunit A, domain 3"/>
    <property type="match status" value="1"/>
</dbReference>
<dbReference type="GO" id="GO:0050660">
    <property type="term" value="F:flavin adenine dinucleotide binding"/>
    <property type="evidence" value="ECO:0007669"/>
    <property type="project" value="InterPro"/>
</dbReference>
<feature type="domain" description="Acyl-CoA dehydrogenase/oxidase N-terminal" evidence="7">
    <location>
        <begin position="10"/>
        <end position="89"/>
    </location>
</feature>
<sequence>MDDRDYRMALIDAANAIIDRNLGANEVPANDFDRRVWAEFTGAGFASLDVPEDMGGSGGTLADALDIVTVAARRGALTPIIEHGVLAAWVAAQAGMALPDGICTLAVVHEAIVDAGADGSLVLNGVIEAVPWAMEAESIVLLLDSDQASQRRIALVATGDGTVRVHPGTDLSGVPLNDITFTATIPAKVAATDTTTETLRRRSALAYTAAIAGASRQVCDLTMRHARSRTQFGRPLAKFQAIQQKLAQLASVTASIENAARIATAGGTDLKSIASVASAAVAASSGAQQIGAAGHQIHGAIGFTSECGLGRATTSLWSWRDRHVSADYWSDRLAGEVLDEGAGVWDLITGRLDHEVDGGSGA</sequence>
<dbReference type="InterPro" id="IPR013786">
    <property type="entry name" value="AcylCoA_DH/ox_N"/>
</dbReference>
<keyword evidence="3" id="KW-0285">Flavoprotein</keyword>
<dbReference type="InterPro" id="IPR009100">
    <property type="entry name" value="AcylCoA_DH/oxidase_NM_dom_sf"/>
</dbReference>
<feature type="domain" description="Acyl-CoA dehydrogenase/oxidase C-terminal" evidence="6">
    <location>
        <begin position="205"/>
        <end position="312"/>
    </location>
</feature>
<keyword evidence="5" id="KW-0560">Oxidoreductase</keyword>
<evidence type="ECO:0000313" key="9">
    <source>
        <dbReference type="Proteomes" id="UP000247591"/>
    </source>
</evidence>
<protein>
    <submittedName>
        <fullName evidence="8">Acyl-CoA dehydrogenase</fullName>
    </submittedName>
</protein>
<dbReference type="Pfam" id="PF00441">
    <property type="entry name" value="Acyl-CoA_dh_1"/>
    <property type="match status" value="1"/>
</dbReference>
<evidence type="ECO:0000259" key="7">
    <source>
        <dbReference type="Pfam" id="PF02771"/>
    </source>
</evidence>
<dbReference type="SUPFAM" id="SSF47203">
    <property type="entry name" value="Acyl-CoA dehydrogenase C-terminal domain-like"/>
    <property type="match status" value="1"/>
</dbReference>
<dbReference type="PANTHER" id="PTHR43884">
    <property type="entry name" value="ACYL-COA DEHYDROGENASE"/>
    <property type="match status" value="1"/>
</dbReference>
<name>A0A318RK68_WILLI</name>
<proteinExistence type="inferred from homology"/>
<keyword evidence="4" id="KW-0274">FAD</keyword>
<dbReference type="PANTHER" id="PTHR43884:SF20">
    <property type="entry name" value="ACYL-COA DEHYDROGENASE FADE28"/>
    <property type="match status" value="1"/>
</dbReference>